<sequence>MDNEKKQEVVMNQPSTETMMRVYAFFMRTSIPRILAEEKRKKEANENDTAD</sequence>
<protein>
    <submittedName>
        <fullName evidence="1">Uncharacterized protein</fullName>
    </submittedName>
</protein>
<dbReference type="Proteomes" id="UP000198650">
    <property type="component" value="Unassembled WGS sequence"/>
</dbReference>
<evidence type="ECO:0000313" key="1">
    <source>
        <dbReference type="EMBL" id="SFA54593.1"/>
    </source>
</evidence>
<proteinExistence type="predicted"/>
<reference evidence="2" key="1">
    <citation type="submission" date="2016-10" db="EMBL/GenBank/DDBJ databases">
        <authorList>
            <person name="Varghese N."/>
            <person name="Submissions S."/>
        </authorList>
    </citation>
    <scope>NUCLEOTIDE SEQUENCE [LARGE SCALE GENOMIC DNA]</scope>
    <source>
        <strain evidence="2">M1</strain>
    </source>
</reference>
<organism evidence="1 2">
    <name type="scientific">Parageobacillus thermantarcticus</name>
    <dbReference type="NCBI Taxonomy" id="186116"/>
    <lineage>
        <taxon>Bacteria</taxon>
        <taxon>Bacillati</taxon>
        <taxon>Bacillota</taxon>
        <taxon>Bacilli</taxon>
        <taxon>Bacillales</taxon>
        <taxon>Anoxybacillaceae</taxon>
        <taxon>Parageobacillus</taxon>
    </lineage>
</organism>
<accession>A0A1I0TSM5</accession>
<dbReference type="AlphaFoldDB" id="A0A1I0TSM5"/>
<evidence type="ECO:0000313" key="2">
    <source>
        <dbReference type="Proteomes" id="UP000198650"/>
    </source>
</evidence>
<dbReference type="RefSeq" id="WP_167359659.1">
    <property type="nucleotide sequence ID" value="NZ_FOJS01000053.1"/>
</dbReference>
<name>A0A1I0TSM5_9BACL</name>
<dbReference type="STRING" id="186116.SAMN05192569_10538"/>
<dbReference type="EMBL" id="FOJS01000053">
    <property type="protein sequence ID" value="SFA54593.1"/>
    <property type="molecule type" value="Genomic_DNA"/>
</dbReference>
<keyword evidence="2" id="KW-1185">Reference proteome</keyword>
<gene>
    <name evidence="1" type="ORF">SAMN05192569_10538</name>
</gene>